<protein>
    <submittedName>
        <fullName evidence="2">Uncharacterized protein</fullName>
    </submittedName>
</protein>
<gene>
    <name evidence="2" type="ORF">BCR43DRAFT_489572</name>
</gene>
<keyword evidence="1" id="KW-1133">Transmembrane helix</keyword>
<reference evidence="2 3" key="1">
    <citation type="submission" date="2016-07" db="EMBL/GenBank/DDBJ databases">
        <title>Pervasive Adenine N6-methylation of Active Genes in Fungi.</title>
        <authorList>
            <consortium name="DOE Joint Genome Institute"/>
            <person name="Mondo S.J."/>
            <person name="Dannebaum R.O."/>
            <person name="Kuo R.C."/>
            <person name="Labutti K."/>
            <person name="Haridas S."/>
            <person name="Kuo A."/>
            <person name="Salamov A."/>
            <person name="Ahrendt S.R."/>
            <person name="Lipzen A."/>
            <person name="Sullivan W."/>
            <person name="Andreopoulos W.B."/>
            <person name="Clum A."/>
            <person name="Lindquist E."/>
            <person name="Daum C."/>
            <person name="Ramamoorthy G.K."/>
            <person name="Gryganskyi A."/>
            <person name="Culley D."/>
            <person name="Magnuson J.K."/>
            <person name="James T.Y."/>
            <person name="O'Malley M.A."/>
            <person name="Stajich J.E."/>
            <person name="Spatafora J.W."/>
            <person name="Visel A."/>
            <person name="Grigoriev I.V."/>
        </authorList>
    </citation>
    <scope>NUCLEOTIDE SEQUENCE [LARGE SCALE GENOMIC DNA]</scope>
    <source>
        <strain evidence="2 3">NRRL 2496</strain>
    </source>
</reference>
<accession>A0A1X2HEC9</accession>
<organism evidence="2 3">
    <name type="scientific">Syncephalastrum racemosum</name>
    <name type="common">Filamentous fungus</name>
    <dbReference type="NCBI Taxonomy" id="13706"/>
    <lineage>
        <taxon>Eukaryota</taxon>
        <taxon>Fungi</taxon>
        <taxon>Fungi incertae sedis</taxon>
        <taxon>Mucoromycota</taxon>
        <taxon>Mucoromycotina</taxon>
        <taxon>Mucoromycetes</taxon>
        <taxon>Mucorales</taxon>
        <taxon>Syncephalastraceae</taxon>
        <taxon>Syncephalastrum</taxon>
    </lineage>
</organism>
<name>A0A1X2HEC9_SYNRA</name>
<evidence type="ECO:0000256" key="1">
    <source>
        <dbReference type="SAM" id="Phobius"/>
    </source>
</evidence>
<dbReference type="AlphaFoldDB" id="A0A1X2HEC9"/>
<comment type="caution">
    <text evidence="2">The sequence shown here is derived from an EMBL/GenBank/DDBJ whole genome shotgun (WGS) entry which is preliminary data.</text>
</comment>
<sequence length="111" mass="12674">MYKNVSMKKEGGGKYHPSQTCIHTQYIHVARNTHTPTHPHTHAAKEAVHDILQALPVSPDESLTLSQEKKRVSILSFLFHTHASLYKPIHTFSFATPLFFILTLSYTHIMH</sequence>
<keyword evidence="1" id="KW-0472">Membrane</keyword>
<evidence type="ECO:0000313" key="2">
    <source>
        <dbReference type="EMBL" id="ORY97314.1"/>
    </source>
</evidence>
<dbReference type="EMBL" id="MCGN01000004">
    <property type="protein sequence ID" value="ORY97314.1"/>
    <property type="molecule type" value="Genomic_DNA"/>
</dbReference>
<keyword evidence="1" id="KW-0812">Transmembrane</keyword>
<feature type="transmembrane region" description="Helical" evidence="1">
    <location>
        <begin position="89"/>
        <end position="109"/>
    </location>
</feature>
<keyword evidence="3" id="KW-1185">Reference proteome</keyword>
<dbReference type="InParanoid" id="A0A1X2HEC9"/>
<evidence type="ECO:0000313" key="3">
    <source>
        <dbReference type="Proteomes" id="UP000242180"/>
    </source>
</evidence>
<dbReference type="Proteomes" id="UP000242180">
    <property type="component" value="Unassembled WGS sequence"/>
</dbReference>
<proteinExistence type="predicted"/>